<accession>A0ABV1F9X3</accession>
<evidence type="ECO:0000256" key="6">
    <source>
        <dbReference type="SAM" id="Phobius"/>
    </source>
</evidence>
<keyword evidence="2" id="KW-1003">Cell membrane</keyword>
<dbReference type="EMBL" id="JBBMEZ010000018">
    <property type="protein sequence ID" value="MEQ2470163.1"/>
    <property type="molecule type" value="Genomic_DNA"/>
</dbReference>
<name>A0ABV1F9X3_9FIRM</name>
<evidence type="ECO:0000256" key="3">
    <source>
        <dbReference type="ARBA" id="ARBA00022692"/>
    </source>
</evidence>
<organism evidence="8 9">
    <name type="scientific">Ruminococcoides intestinale</name>
    <dbReference type="NCBI Taxonomy" id="3133162"/>
    <lineage>
        <taxon>Bacteria</taxon>
        <taxon>Bacillati</taxon>
        <taxon>Bacillota</taxon>
        <taxon>Clostridia</taxon>
        <taxon>Eubacteriales</taxon>
        <taxon>Oscillospiraceae</taxon>
        <taxon>Ruminococcoides</taxon>
    </lineage>
</organism>
<comment type="caution">
    <text evidence="8">The sequence shown here is derived from an EMBL/GenBank/DDBJ whole genome shotgun (WGS) entry which is preliminary data.</text>
</comment>
<feature type="transmembrane region" description="Helical" evidence="6">
    <location>
        <begin position="306"/>
        <end position="326"/>
    </location>
</feature>
<evidence type="ECO:0000256" key="4">
    <source>
        <dbReference type="ARBA" id="ARBA00022989"/>
    </source>
</evidence>
<gene>
    <name evidence="8" type="ORF">WMO39_07470</name>
</gene>
<sequence length="380" mass="42287">MVVGIKDIVKMAAISVVSLCAVFVCALFVNYGIDIASVEALITTPEAQMMYDTQIATSKVIVGASGGSLAFTSVILLIFYIKNYIDSHGKELGILKALGYSEISIACRLWVFALSVFVGTSLGYAVASVYMPRLYELQNNLSLFPEFSPKFHFEVLVILVILPTVFFALISIFYAFVKLKMPAVNMLKGIEKQPKKVKKVKVDDFSFLKDMKRNTLRSRKILAFFAGFSAFCFSAMLQMSASMGEYASDEMGFIVLLIGLTLAFVTLYLSLSSVVKANQKTIAMMKVIGYSQKECADSVINCYRPIAAVGFVIGSLYQYLLMNTMVNVVFSDLLGVKPKYSFDWNSFWITLVLFVVIYEGAMMFFSHQIKNQSVKSVMQE</sequence>
<protein>
    <submittedName>
        <fullName evidence="8">FtsX-like permease family protein</fullName>
    </submittedName>
</protein>
<keyword evidence="4 6" id="KW-1133">Transmembrane helix</keyword>
<keyword evidence="3 6" id="KW-0812">Transmembrane</keyword>
<dbReference type="PANTHER" id="PTHR30287">
    <property type="entry name" value="MEMBRANE COMPONENT OF PREDICTED ABC SUPERFAMILY METABOLITE UPTAKE TRANSPORTER"/>
    <property type="match status" value="1"/>
</dbReference>
<dbReference type="PANTHER" id="PTHR30287:SF2">
    <property type="entry name" value="BLL1001 PROTEIN"/>
    <property type="match status" value="1"/>
</dbReference>
<evidence type="ECO:0000313" key="9">
    <source>
        <dbReference type="Proteomes" id="UP001490816"/>
    </source>
</evidence>
<evidence type="ECO:0000313" key="8">
    <source>
        <dbReference type="EMBL" id="MEQ2470163.1"/>
    </source>
</evidence>
<feature type="transmembrane region" description="Helical" evidence="6">
    <location>
        <begin position="151"/>
        <end position="177"/>
    </location>
</feature>
<dbReference type="InterPro" id="IPR003838">
    <property type="entry name" value="ABC3_permease_C"/>
</dbReference>
<evidence type="ECO:0000256" key="2">
    <source>
        <dbReference type="ARBA" id="ARBA00022475"/>
    </source>
</evidence>
<feature type="transmembrane region" description="Helical" evidence="6">
    <location>
        <begin position="346"/>
        <end position="365"/>
    </location>
</feature>
<dbReference type="InterPro" id="IPR038766">
    <property type="entry name" value="Membrane_comp_ABC_pdt"/>
</dbReference>
<keyword evidence="5 6" id="KW-0472">Membrane</keyword>
<evidence type="ECO:0000256" key="5">
    <source>
        <dbReference type="ARBA" id="ARBA00023136"/>
    </source>
</evidence>
<feature type="transmembrane region" description="Helical" evidence="6">
    <location>
        <begin position="253"/>
        <end position="275"/>
    </location>
</feature>
<feature type="domain" description="ABC3 transporter permease C-terminal" evidence="7">
    <location>
        <begin position="254"/>
        <end position="373"/>
    </location>
</feature>
<feature type="transmembrane region" description="Helical" evidence="6">
    <location>
        <begin position="109"/>
        <end position="131"/>
    </location>
</feature>
<evidence type="ECO:0000259" key="7">
    <source>
        <dbReference type="Pfam" id="PF02687"/>
    </source>
</evidence>
<evidence type="ECO:0000256" key="1">
    <source>
        <dbReference type="ARBA" id="ARBA00004651"/>
    </source>
</evidence>
<dbReference type="Pfam" id="PF02687">
    <property type="entry name" value="FtsX"/>
    <property type="match status" value="2"/>
</dbReference>
<comment type="subcellular location">
    <subcellularLocation>
        <location evidence="1">Cell membrane</location>
        <topology evidence="1">Multi-pass membrane protein</topology>
    </subcellularLocation>
</comment>
<dbReference type="RefSeq" id="WP_101106242.1">
    <property type="nucleotide sequence ID" value="NZ_JBBMEZ010000018.1"/>
</dbReference>
<feature type="domain" description="ABC3 transporter permease C-terminal" evidence="7">
    <location>
        <begin position="69"/>
        <end position="176"/>
    </location>
</feature>
<reference evidence="8 9" key="1">
    <citation type="submission" date="2024-03" db="EMBL/GenBank/DDBJ databases">
        <title>Human intestinal bacterial collection.</title>
        <authorList>
            <person name="Pauvert C."/>
            <person name="Hitch T.C.A."/>
            <person name="Clavel T."/>
        </authorList>
    </citation>
    <scope>NUCLEOTIDE SEQUENCE [LARGE SCALE GENOMIC DNA]</scope>
    <source>
        <strain evidence="8 9">CLA-JM-H38</strain>
    </source>
</reference>
<feature type="transmembrane region" description="Helical" evidence="6">
    <location>
        <begin position="12"/>
        <end position="33"/>
    </location>
</feature>
<feature type="transmembrane region" description="Helical" evidence="6">
    <location>
        <begin position="221"/>
        <end position="241"/>
    </location>
</feature>
<keyword evidence="9" id="KW-1185">Reference proteome</keyword>
<proteinExistence type="predicted"/>
<feature type="transmembrane region" description="Helical" evidence="6">
    <location>
        <begin position="60"/>
        <end position="81"/>
    </location>
</feature>
<dbReference type="Proteomes" id="UP001490816">
    <property type="component" value="Unassembled WGS sequence"/>
</dbReference>